<evidence type="ECO:0000256" key="2">
    <source>
        <dbReference type="ARBA" id="ARBA00012135"/>
    </source>
</evidence>
<dbReference type="AlphaFoldDB" id="A0A1M5ER98"/>
<dbReference type="InterPro" id="IPR029056">
    <property type="entry name" value="Ribokinase-like"/>
</dbReference>
<proteinExistence type="predicted"/>
<sequence length="275" mass="28926">MKYRYPVVLTIAGSDSGGGAGIQADLKTFSALGCFGTSAITAITAQNTLGVRGIHSIPADMVRQQIEAVLEDLQPAAIKIGMIHTAELATTIAQALQGYQQIPIILDPVMVATSGARLIEETTVHTLRELLFPLATLITPNLDEAAVLYGQNIPDVAAMQTAALALTHNCNAVLLKGGHLKGEKVFDVLAQKEGSTEVFASPYIESSNVHGTGCTLSAAIAAYMAQGASLHEAIVMGRAFIANAIQYGSDVQTGRGNGPLNHFFNPKPLQKYAVE</sequence>
<reference evidence="8 9" key="1">
    <citation type="submission" date="2016-11" db="EMBL/GenBank/DDBJ databases">
        <authorList>
            <person name="Jaros S."/>
            <person name="Januszkiewicz K."/>
            <person name="Wedrychowicz H."/>
        </authorList>
    </citation>
    <scope>NUCLEOTIDE SEQUENCE [LARGE SCALE GENOMIC DNA]</scope>
    <source>
        <strain evidence="8 9">DSM 26897</strain>
    </source>
</reference>
<dbReference type="Proteomes" id="UP000184368">
    <property type="component" value="Unassembled WGS sequence"/>
</dbReference>
<dbReference type="PANTHER" id="PTHR20858">
    <property type="entry name" value="PHOSPHOMETHYLPYRIMIDINE KINASE"/>
    <property type="match status" value="1"/>
</dbReference>
<evidence type="ECO:0000256" key="1">
    <source>
        <dbReference type="ARBA" id="ARBA00004948"/>
    </source>
</evidence>
<dbReference type="GO" id="GO:0008902">
    <property type="term" value="F:hydroxymethylpyrimidine kinase activity"/>
    <property type="evidence" value="ECO:0007669"/>
    <property type="project" value="UniProtKB-EC"/>
</dbReference>
<evidence type="ECO:0000259" key="7">
    <source>
        <dbReference type="Pfam" id="PF08543"/>
    </source>
</evidence>
<feature type="domain" description="Pyridoxamine kinase/Phosphomethylpyrimidine kinase" evidence="7">
    <location>
        <begin position="15"/>
        <end position="261"/>
    </location>
</feature>
<keyword evidence="6" id="KW-0067">ATP-binding</keyword>
<keyword evidence="4" id="KW-0547">Nucleotide-binding</keyword>
<dbReference type="FunFam" id="3.40.1190.20:FF:000003">
    <property type="entry name" value="Phosphomethylpyrimidine kinase ThiD"/>
    <property type="match status" value="1"/>
</dbReference>
<organism evidence="8 9">
    <name type="scientific">Cnuella takakiae</name>
    <dbReference type="NCBI Taxonomy" id="1302690"/>
    <lineage>
        <taxon>Bacteria</taxon>
        <taxon>Pseudomonadati</taxon>
        <taxon>Bacteroidota</taxon>
        <taxon>Chitinophagia</taxon>
        <taxon>Chitinophagales</taxon>
        <taxon>Chitinophagaceae</taxon>
        <taxon>Cnuella</taxon>
    </lineage>
</organism>
<dbReference type="GO" id="GO:0008972">
    <property type="term" value="F:phosphomethylpyrimidine kinase activity"/>
    <property type="evidence" value="ECO:0007669"/>
    <property type="project" value="InterPro"/>
</dbReference>
<accession>A0A1M5ER98</accession>
<protein>
    <recommendedName>
        <fullName evidence="2">hydroxymethylpyrimidine kinase</fullName>
        <ecNumber evidence="2">2.7.1.49</ecNumber>
    </recommendedName>
</protein>
<dbReference type="GO" id="GO:0005829">
    <property type="term" value="C:cytosol"/>
    <property type="evidence" value="ECO:0007669"/>
    <property type="project" value="TreeGrafter"/>
</dbReference>
<evidence type="ECO:0000256" key="3">
    <source>
        <dbReference type="ARBA" id="ARBA00022679"/>
    </source>
</evidence>
<dbReference type="CDD" id="cd01169">
    <property type="entry name" value="HMPP_kinase"/>
    <property type="match status" value="1"/>
</dbReference>
<dbReference type="OrthoDB" id="9810880at2"/>
<name>A0A1M5ER98_9BACT</name>
<dbReference type="EC" id="2.7.1.49" evidence="2"/>
<evidence type="ECO:0000256" key="5">
    <source>
        <dbReference type="ARBA" id="ARBA00022777"/>
    </source>
</evidence>
<dbReference type="InterPro" id="IPR013749">
    <property type="entry name" value="PM/HMP-P_kinase-1"/>
</dbReference>
<evidence type="ECO:0000256" key="4">
    <source>
        <dbReference type="ARBA" id="ARBA00022741"/>
    </source>
</evidence>
<dbReference type="NCBIfam" id="TIGR00097">
    <property type="entry name" value="HMP-P_kinase"/>
    <property type="match status" value="1"/>
</dbReference>
<dbReference type="RefSeq" id="WP_073045050.1">
    <property type="nucleotide sequence ID" value="NZ_FQUO01000012.1"/>
</dbReference>
<evidence type="ECO:0000256" key="6">
    <source>
        <dbReference type="ARBA" id="ARBA00022840"/>
    </source>
</evidence>
<dbReference type="PANTHER" id="PTHR20858:SF17">
    <property type="entry name" value="HYDROXYMETHYLPYRIMIDINE_PHOSPHOMETHYLPYRIMIDINE KINASE THI20-RELATED"/>
    <property type="match status" value="1"/>
</dbReference>
<gene>
    <name evidence="8" type="ORF">SAMN05444008_112145</name>
</gene>
<dbReference type="GO" id="GO:0005524">
    <property type="term" value="F:ATP binding"/>
    <property type="evidence" value="ECO:0007669"/>
    <property type="project" value="UniProtKB-KW"/>
</dbReference>
<keyword evidence="9" id="KW-1185">Reference proteome</keyword>
<dbReference type="InterPro" id="IPR004399">
    <property type="entry name" value="HMP/HMP-P_kinase_dom"/>
</dbReference>
<keyword evidence="5 8" id="KW-0418">Kinase</keyword>
<comment type="pathway">
    <text evidence="1">Cofactor biosynthesis; thiamine diphosphate biosynthesis.</text>
</comment>
<dbReference type="GO" id="GO:0009228">
    <property type="term" value="P:thiamine biosynthetic process"/>
    <property type="evidence" value="ECO:0007669"/>
    <property type="project" value="InterPro"/>
</dbReference>
<evidence type="ECO:0000313" key="8">
    <source>
        <dbReference type="EMBL" id="SHF81532.1"/>
    </source>
</evidence>
<keyword evidence="3" id="KW-0808">Transferase</keyword>
<dbReference type="SUPFAM" id="SSF53613">
    <property type="entry name" value="Ribokinase-like"/>
    <property type="match status" value="1"/>
</dbReference>
<dbReference type="Pfam" id="PF08543">
    <property type="entry name" value="Phos_pyr_kin"/>
    <property type="match status" value="1"/>
</dbReference>
<evidence type="ECO:0000313" key="9">
    <source>
        <dbReference type="Proteomes" id="UP000184368"/>
    </source>
</evidence>
<dbReference type="STRING" id="1302690.BUE76_04625"/>
<dbReference type="Gene3D" id="3.40.1190.20">
    <property type="match status" value="1"/>
</dbReference>
<dbReference type="EMBL" id="FQUO01000012">
    <property type="protein sequence ID" value="SHF81532.1"/>
    <property type="molecule type" value="Genomic_DNA"/>
</dbReference>